<feature type="transmembrane region" description="Helical" evidence="1">
    <location>
        <begin position="88"/>
        <end position="107"/>
    </location>
</feature>
<evidence type="ECO:0000256" key="1">
    <source>
        <dbReference type="SAM" id="Phobius"/>
    </source>
</evidence>
<dbReference type="Gene3D" id="2.60.120.1440">
    <property type="match status" value="1"/>
</dbReference>
<dbReference type="Proteomes" id="UP001220610">
    <property type="component" value="Chromosome"/>
</dbReference>
<dbReference type="Pfam" id="PF16344">
    <property type="entry name" value="FecR_C"/>
    <property type="match status" value="1"/>
</dbReference>
<protein>
    <submittedName>
        <fullName evidence="4">FecR domain-containing protein</fullName>
    </submittedName>
</protein>
<evidence type="ECO:0000313" key="4">
    <source>
        <dbReference type="EMBL" id="WEK34097.1"/>
    </source>
</evidence>
<evidence type="ECO:0000259" key="3">
    <source>
        <dbReference type="Pfam" id="PF16344"/>
    </source>
</evidence>
<dbReference type="InterPro" id="IPR032508">
    <property type="entry name" value="FecR_C"/>
</dbReference>
<sequence>MEKERLQQLIDKVLSGQASVQEQRELDQWYAAQEANPGLTEGLSEQRRDQLGKQLFQSIEGQVKPATPAEEAPALVHMPPRSRKMQRWIAAAGVLLLLSVGAFYFYYRSAAETAQPIAWQQYKADTSVLLVRLPDRSQVWLNAGSSLRFDSAFSNGKREFWLEGEAYFDVQPLASQPFEVHTRQLTTKVLGTAFNIDAYKPDTAIAVTVTKGKVAVSDSSKELGQLLPDQRLICHADGSVEKDSTTARDYTAWTSDQLVFRNMTYKDVARRLERRFGIELWFRNPKLEECLITGSFDARLPLQEILDMIALTNGSDIGQSKLINVYFITGEKKCK</sequence>
<accession>A0AAJ5WQW4</accession>
<dbReference type="Gene3D" id="3.55.50.30">
    <property type="match status" value="1"/>
</dbReference>
<proteinExistence type="predicted"/>
<dbReference type="Pfam" id="PF04773">
    <property type="entry name" value="FecR"/>
    <property type="match status" value="1"/>
</dbReference>
<feature type="domain" description="Protein FecR C-terminal" evidence="3">
    <location>
        <begin position="258"/>
        <end position="315"/>
    </location>
</feature>
<feature type="domain" description="FecR protein" evidence="2">
    <location>
        <begin position="127"/>
        <end position="214"/>
    </location>
</feature>
<keyword evidence="1" id="KW-0472">Membrane</keyword>
<organism evidence="4 5">
    <name type="scientific">Candidatus Pseudobacter hemicellulosilyticus</name>
    <dbReference type="NCBI Taxonomy" id="3121375"/>
    <lineage>
        <taxon>Bacteria</taxon>
        <taxon>Pseudomonadati</taxon>
        <taxon>Bacteroidota</taxon>
        <taxon>Chitinophagia</taxon>
        <taxon>Chitinophagales</taxon>
        <taxon>Chitinophagaceae</taxon>
        <taxon>Pseudobacter</taxon>
    </lineage>
</organism>
<dbReference type="PANTHER" id="PTHR30273">
    <property type="entry name" value="PERIPLASMIC SIGNAL SENSOR AND SIGMA FACTOR ACTIVATOR FECR-RELATED"/>
    <property type="match status" value="1"/>
</dbReference>
<dbReference type="InterPro" id="IPR006860">
    <property type="entry name" value="FecR"/>
</dbReference>
<dbReference type="PANTHER" id="PTHR30273:SF2">
    <property type="entry name" value="PROTEIN FECR"/>
    <property type="match status" value="1"/>
</dbReference>
<keyword evidence="1" id="KW-1133">Transmembrane helix</keyword>
<reference evidence="4" key="1">
    <citation type="submission" date="2023-03" db="EMBL/GenBank/DDBJ databases">
        <title>Andean soil-derived lignocellulolytic bacterial consortium as a source of novel taxa and putative plastic-active enzymes.</title>
        <authorList>
            <person name="Diaz-Garcia L."/>
            <person name="Chuvochina M."/>
            <person name="Feuerriegel G."/>
            <person name="Bunk B."/>
            <person name="Sproer C."/>
            <person name="Streit W.R."/>
            <person name="Rodriguez L.M."/>
            <person name="Overmann J."/>
            <person name="Jimenez D.J."/>
        </authorList>
    </citation>
    <scope>NUCLEOTIDE SEQUENCE</scope>
    <source>
        <strain evidence="4">MAG 7</strain>
    </source>
</reference>
<gene>
    <name evidence="4" type="ORF">P0Y53_16540</name>
</gene>
<dbReference type="PIRSF" id="PIRSF018266">
    <property type="entry name" value="FecR"/>
    <property type="match status" value="1"/>
</dbReference>
<dbReference type="GO" id="GO:0016989">
    <property type="term" value="F:sigma factor antagonist activity"/>
    <property type="evidence" value="ECO:0007669"/>
    <property type="project" value="TreeGrafter"/>
</dbReference>
<dbReference type="EMBL" id="CP119311">
    <property type="protein sequence ID" value="WEK34097.1"/>
    <property type="molecule type" value="Genomic_DNA"/>
</dbReference>
<evidence type="ECO:0000259" key="2">
    <source>
        <dbReference type="Pfam" id="PF04773"/>
    </source>
</evidence>
<dbReference type="InterPro" id="IPR012373">
    <property type="entry name" value="Ferrdict_sens_TM"/>
</dbReference>
<dbReference type="AlphaFoldDB" id="A0AAJ5WQW4"/>
<evidence type="ECO:0000313" key="5">
    <source>
        <dbReference type="Proteomes" id="UP001220610"/>
    </source>
</evidence>
<keyword evidence="1" id="KW-0812">Transmembrane</keyword>
<name>A0AAJ5WQW4_9BACT</name>